<comment type="caution">
    <text evidence="1">The sequence shown here is derived from an EMBL/GenBank/DDBJ whole genome shotgun (WGS) entry which is preliminary data.</text>
</comment>
<dbReference type="EMBL" id="PEYM01000029">
    <property type="protein sequence ID" value="PIS31261.1"/>
    <property type="molecule type" value="Genomic_DNA"/>
</dbReference>
<dbReference type="Proteomes" id="UP000231343">
    <property type="component" value="Unassembled WGS sequence"/>
</dbReference>
<dbReference type="Gene3D" id="3.40.50.150">
    <property type="entry name" value="Vaccinia Virus protein VP39"/>
    <property type="match status" value="1"/>
</dbReference>
<evidence type="ECO:0000313" key="2">
    <source>
        <dbReference type="Proteomes" id="UP000231343"/>
    </source>
</evidence>
<dbReference type="AlphaFoldDB" id="A0A2H0Y147"/>
<proteinExistence type="predicted"/>
<accession>A0A2H0Y147</accession>
<reference evidence="1 2" key="1">
    <citation type="submission" date="2017-09" db="EMBL/GenBank/DDBJ databases">
        <title>Depth-based differentiation of microbial function through sediment-hosted aquifers and enrichment of novel symbionts in the deep terrestrial subsurface.</title>
        <authorList>
            <person name="Probst A.J."/>
            <person name="Ladd B."/>
            <person name="Jarett J.K."/>
            <person name="Geller-Mcgrath D.E."/>
            <person name="Sieber C.M."/>
            <person name="Emerson J.B."/>
            <person name="Anantharaman K."/>
            <person name="Thomas B.C."/>
            <person name="Malmstrom R."/>
            <person name="Stieglmeier M."/>
            <person name="Klingl A."/>
            <person name="Woyke T."/>
            <person name="Ryan C.M."/>
            <person name="Banfield J.F."/>
        </authorList>
    </citation>
    <scope>NUCLEOTIDE SEQUENCE [LARGE SCALE GENOMIC DNA]</scope>
    <source>
        <strain evidence="1">CG08_land_8_20_14_0_20_45_16</strain>
    </source>
</reference>
<evidence type="ECO:0000313" key="1">
    <source>
        <dbReference type="EMBL" id="PIS31261.1"/>
    </source>
</evidence>
<dbReference type="SUPFAM" id="SSF53335">
    <property type="entry name" value="S-adenosyl-L-methionine-dependent methyltransferases"/>
    <property type="match status" value="1"/>
</dbReference>
<evidence type="ECO:0008006" key="3">
    <source>
        <dbReference type="Google" id="ProtNLM"/>
    </source>
</evidence>
<gene>
    <name evidence="1" type="ORF">COT42_01565</name>
</gene>
<protein>
    <recommendedName>
        <fullName evidence="3">Methyltransferase domain-containing protein</fullName>
    </recommendedName>
</protein>
<name>A0A2H0Y147_UNCSA</name>
<organism evidence="1 2">
    <name type="scientific">Candidatus Saganbacteria bacterium CG08_land_8_20_14_0_20_45_16</name>
    <dbReference type="NCBI Taxonomy" id="2014293"/>
    <lineage>
        <taxon>Bacteria</taxon>
        <taxon>Bacillati</taxon>
        <taxon>Saganbacteria</taxon>
    </lineage>
</organism>
<dbReference type="InterPro" id="IPR029063">
    <property type="entry name" value="SAM-dependent_MTases_sf"/>
</dbReference>
<sequence>MSKGFGLFFNAPHASDIICRPVGLDRYLKSKKLPPRPIVVDAGTGSGQNITYLLEEIKASVLALDIDTRLTAHHPDIRQEQTIEGAIALLQNSLEQQVCFVKQDISQPWTIPPIADGLVLHRVLSAIPDPSLRENLLAGTRAALATGGIISFLDFIVDWDDPQLVKQYSVAQRLIEQKILAYPSEILADDEIEVMFPILQKDGHAIDREKHWSAERLVKAIKNQELLIPFTAIHMTIKGYKRKLTEVGFQILEKELLFLPGLADQSVKRKVVRLTAQKV</sequence>
<dbReference type="CDD" id="cd02440">
    <property type="entry name" value="AdoMet_MTases"/>
    <property type="match status" value="1"/>
</dbReference>